<proteinExistence type="predicted"/>
<feature type="region of interest" description="Disordered" evidence="1">
    <location>
        <begin position="120"/>
        <end position="142"/>
    </location>
</feature>
<protein>
    <submittedName>
        <fullName evidence="3 4">Uncharacterized protein LOC113788018</fullName>
    </submittedName>
</protein>
<dbReference type="Proteomes" id="UP000087171">
    <property type="component" value="Chromosome Ca8"/>
</dbReference>
<dbReference type="STRING" id="3827.A0A3Q7YGZ2"/>
<dbReference type="OrthoDB" id="1939710at2759"/>
<dbReference type="RefSeq" id="XP_027193085.1">
    <property type="nucleotide sequence ID" value="XM_027337284.1"/>
</dbReference>
<feature type="compositionally biased region" description="Polar residues" evidence="1">
    <location>
        <begin position="133"/>
        <end position="142"/>
    </location>
</feature>
<dbReference type="AlphaFoldDB" id="A0A3Q7YGZ2"/>
<dbReference type="RefSeq" id="XP_027193084.1">
    <property type="nucleotide sequence ID" value="XM_027337283.1"/>
</dbReference>
<dbReference type="GeneID" id="113788018"/>
<dbReference type="PANTHER" id="PTHR31390:SF0">
    <property type="entry name" value="DOMAIN PROTEIN, PUTATIVE (DUF3527)-RELATED"/>
    <property type="match status" value="1"/>
</dbReference>
<reference evidence="3 4" key="2">
    <citation type="submission" date="2025-04" db="UniProtKB">
        <authorList>
            <consortium name="RefSeq"/>
        </authorList>
    </citation>
    <scope>IDENTIFICATION</scope>
    <source>
        <tissue evidence="3 4">Etiolated seedlings</tissue>
    </source>
</reference>
<gene>
    <name evidence="3 4" type="primary">LOC113788018</name>
</gene>
<feature type="region of interest" description="Disordered" evidence="1">
    <location>
        <begin position="187"/>
        <end position="207"/>
    </location>
</feature>
<organism evidence="2 4">
    <name type="scientific">Cicer arietinum</name>
    <name type="common">Chickpea</name>
    <name type="synonym">Garbanzo</name>
    <dbReference type="NCBI Taxonomy" id="3827"/>
    <lineage>
        <taxon>Eukaryota</taxon>
        <taxon>Viridiplantae</taxon>
        <taxon>Streptophyta</taxon>
        <taxon>Embryophyta</taxon>
        <taxon>Tracheophyta</taxon>
        <taxon>Spermatophyta</taxon>
        <taxon>Magnoliopsida</taxon>
        <taxon>eudicotyledons</taxon>
        <taxon>Gunneridae</taxon>
        <taxon>Pentapetalae</taxon>
        <taxon>rosids</taxon>
        <taxon>fabids</taxon>
        <taxon>Fabales</taxon>
        <taxon>Fabaceae</taxon>
        <taxon>Papilionoideae</taxon>
        <taxon>50 kb inversion clade</taxon>
        <taxon>NPAAA clade</taxon>
        <taxon>Hologalegina</taxon>
        <taxon>IRL clade</taxon>
        <taxon>Cicereae</taxon>
        <taxon>Cicer</taxon>
    </lineage>
</organism>
<evidence type="ECO:0000313" key="4">
    <source>
        <dbReference type="RefSeq" id="XP_027193085.1"/>
    </source>
</evidence>
<evidence type="ECO:0000256" key="1">
    <source>
        <dbReference type="SAM" id="MobiDB-lite"/>
    </source>
</evidence>
<feature type="compositionally biased region" description="Low complexity" evidence="1">
    <location>
        <begin position="194"/>
        <end position="207"/>
    </location>
</feature>
<evidence type="ECO:0000313" key="3">
    <source>
        <dbReference type="RefSeq" id="XP_027193084.1"/>
    </source>
</evidence>
<dbReference type="KEGG" id="cam:113788018"/>
<sequence length="653" mass="72294">MGQELDPNDKSSVSFSSNTVLFPSHQCCVNVKNKKAHRNVKCKEDFAEISSCKSLPCRSHILEGTIVKRRGSIYQSSDHQVINMKKMAATIGERKKIEISSRTNSDASFSSSIFYSLCGSDDEDSNENERPSLISQDTELCSQSPSVSGSWPCMDYNTLNGFIELCINSDFCDKRISLVEGVGSVNSKTRSESHLPSPSESDCSSRVSSKVSFTPNRKKVNPFTMSNSLTSPVSYVLEVETTSDVKLVCPKKVVARNMACQKSLLNDFSNTTKHAQNVSEFGNRDIYCSGLASSPVHLHGNLKLENRQGLPYFEFKVKCPEDVFVAKTWRVGNDFNWVYTFHSFDNQRCDKGSSSMVAQMLVSYNLCSELEDGVFGNFMGAEFVLYDFTHSRKSVPPKIKSYRKQDASKTLNGSSLESAAIVLRVPFHKRESLKHKKGDRISAKTYSKPSVISSAVQKNRKNIHESKVQEQVKVVLPIGNHGLPSGESRGPSSLLDRWKHGGGCDCGGWDMACPLILLGNPCIRFDEGRPLADKYQPLELFSQGTKENIPTFGMTLVEEGQYAVDFHAKLSPLQAFSISVAILHGTSAFSPTTRQAKNQQLSQCNSPNTLIEEEVELFIKSVTTEEKKAVSNIPKGLPRSCIPKPPFSPIARV</sequence>
<accession>A0A3Q7YGZ2</accession>
<evidence type="ECO:0000313" key="2">
    <source>
        <dbReference type="Proteomes" id="UP000087171"/>
    </source>
</evidence>
<dbReference type="InterPro" id="IPR021916">
    <property type="entry name" value="DUF3527"/>
</dbReference>
<keyword evidence="2" id="KW-1185">Reference proteome</keyword>
<dbReference type="Pfam" id="PF12043">
    <property type="entry name" value="DUF3527"/>
    <property type="match status" value="2"/>
</dbReference>
<dbReference type="PANTHER" id="PTHR31390">
    <property type="entry name" value="EXPRESSED PROTEIN"/>
    <property type="match status" value="1"/>
</dbReference>
<reference evidence="2" key="1">
    <citation type="journal article" date="2013" name="Nat. Biotechnol.">
        <title>Draft genome sequence of chickpea (Cicer arietinum) provides a resource for trait improvement.</title>
        <authorList>
            <person name="Varshney R.K."/>
            <person name="Song C."/>
            <person name="Saxena R.K."/>
            <person name="Azam S."/>
            <person name="Yu S."/>
            <person name="Sharpe A.G."/>
            <person name="Cannon S."/>
            <person name="Baek J."/>
            <person name="Rosen B.D."/>
            <person name="Tar'an B."/>
            <person name="Millan T."/>
            <person name="Zhang X."/>
            <person name="Ramsay L.D."/>
            <person name="Iwata A."/>
            <person name="Wang Y."/>
            <person name="Nelson W."/>
            <person name="Farmer A.D."/>
            <person name="Gaur P.M."/>
            <person name="Soderlund C."/>
            <person name="Penmetsa R.V."/>
            <person name="Xu C."/>
            <person name="Bharti A.K."/>
            <person name="He W."/>
            <person name="Winter P."/>
            <person name="Zhao S."/>
            <person name="Hane J.K."/>
            <person name="Carrasquilla-Garcia N."/>
            <person name="Condie J.A."/>
            <person name="Upadhyaya H.D."/>
            <person name="Luo M.C."/>
            <person name="Thudi M."/>
            <person name="Gowda C.L."/>
            <person name="Singh N.P."/>
            <person name="Lichtenzveig J."/>
            <person name="Gali K.K."/>
            <person name="Rubio J."/>
            <person name="Nadarajan N."/>
            <person name="Dolezel J."/>
            <person name="Bansal K.C."/>
            <person name="Xu X."/>
            <person name="Edwards D."/>
            <person name="Zhang G."/>
            <person name="Kahl G."/>
            <person name="Gil J."/>
            <person name="Singh K.B."/>
            <person name="Datta S.K."/>
            <person name="Jackson S.A."/>
            <person name="Wang J."/>
            <person name="Cook D.R."/>
        </authorList>
    </citation>
    <scope>NUCLEOTIDE SEQUENCE [LARGE SCALE GENOMIC DNA]</scope>
    <source>
        <strain evidence="2">cv. CDC Frontier</strain>
    </source>
</reference>
<dbReference type="PaxDb" id="3827-XP_004511570.1"/>
<name>A0A3Q7YGZ2_CICAR</name>